<dbReference type="EMBL" id="KN833204">
    <property type="protein sequence ID" value="KIM71821.1"/>
    <property type="molecule type" value="Genomic_DNA"/>
</dbReference>
<dbReference type="Proteomes" id="UP000054166">
    <property type="component" value="Unassembled WGS sequence"/>
</dbReference>
<reference evidence="1 2" key="1">
    <citation type="submission" date="2014-04" db="EMBL/GenBank/DDBJ databases">
        <authorList>
            <consortium name="DOE Joint Genome Institute"/>
            <person name="Kuo A."/>
            <person name="Tarkka M."/>
            <person name="Buscot F."/>
            <person name="Kohler A."/>
            <person name="Nagy L.G."/>
            <person name="Floudas D."/>
            <person name="Copeland A."/>
            <person name="Barry K.W."/>
            <person name="Cichocki N."/>
            <person name="Veneault-Fourrey C."/>
            <person name="LaButti K."/>
            <person name="Lindquist E.A."/>
            <person name="Lipzen A."/>
            <person name="Lundell T."/>
            <person name="Morin E."/>
            <person name="Murat C."/>
            <person name="Sun H."/>
            <person name="Tunlid A."/>
            <person name="Henrissat B."/>
            <person name="Grigoriev I.V."/>
            <person name="Hibbett D.S."/>
            <person name="Martin F."/>
            <person name="Nordberg H.P."/>
            <person name="Cantor M.N."/>
            <person name="Hua S.X."/>
        </authorList>
    </citation>
    <scope>NUCLEOTIDE SEQUENCE [LARGE SCALE GENOMIC DNA]</scope>
    <source>
        <strain evidence="1 2">F 1598</strain>
    </source>
</reference>
<organism evidence="1 2">
    <name type="scientific">Piloderma croceum (strain F 1598)</name>
    <dbReference type="NCBI Taxonomy" id="765440"/>
    <lineage>
        <taxon>Eukaryota</taxon>
        <taxon>Fungi</taxon>
        <taxon>Dikarya</taxon>
        <taxon>Basidiomycota</taxon>
        <taxon>Agaricomycotina</taxon>
        <taxon>Agaricomycetes</taxon>
        <taxon>Agaricomycetidae</taxon>
        <taxon>Atheliales</taxon>
        <taxon>Atheliaceae</taxon>
        <taxon>Piloderma</taxon>
    </lineage>
</organism>
<accession>A0A0C3EVH3</accession>
<keyword evidence="2" id="KW-1185">Reference proteome</keyword>
<evidence type="ECO:0000313" key="1">
    <source>
        <dbReference type="EMBL" id="KIM71821.1"/>
    </source>
</evidence>
<reference evidence="2" key="2">
    <citation type="submission" date="2015-01" db="EMBL/GenBank/DDBJ databases">
        <title>Evolutionary Origins and Diversification of the Mycorrhizal Mutualists.</title>
        <authorList>
            <consortium name="DOE Joint Genome Institute"/>
            <consortium name="Mycorrhizal Genomics Consortium"/>
            <person name="Kohler A."/>
            <person name="Kuo A."/>
            <person name="Nagy L.G."/>
            <person name="Floudas D."/>
            <person name="Copeland A."/>
            <person name="Barry K.W."/>
            <person name="Cichocki N."/>
            <person name="Veneault-Fourrey C."/>
            <person name="LaButti K."/>
            <person name="Lindquist E.A."/>
            <person name="Lipzen A."/>
            <person name="Lundell T."/>
            <person name="Morin E."/>
            <person name="Murat C."/>
            <person name="Riley R."/>
            <person name="Ohm R."/>
            <person name="Sun H."/>
            <person name="Tunlid A."/>
            <person name="Henrissat B."/>
            <person name="Grigoriev I.V."/>
            <person name="Hibbett D.S."/>
            <person name="Martin F."/>
        </authorList>
    </citation>
    <scope>NUCLEOTIDE SEQUENCE [LARGE SCALE GENOMIC DNA]</scope>
    <source>
        <strain evidence="2">F 1598</strain>
    </source>
</reference>
<dbReference type="AlphaFoldDB" id="A0A0C3EVH3"/>
<dbReference type="HOGENOM" id="CLU_2224223_0_0_1"/>
<dbReference type="InParanoid" id="A0A0C3EVH3"/>
<gene>
    <name evidence="1" type="ORF">PILCRDRAFT_748738</name>
</gene>
<proteinExistence type="predicted"/>
<name>A0A0C3EVH3_PILCF</name>
<protein>
    <submittedName>
        <fullName evidence="1">Uncharacterized protein</fullName>
    </submittedName>
</protein>
<evidence type="ECO:0000313" key="2">
    <source>
        <dbReference type="Proteomes" id="UP000054166"/>
    </source>
</evidence>
<sequence length="106" mass="11894">MIMTLDMPLHNPLCVPPAKLFLRAVGMPGKITSYDSNLKQMIMIATAAVVEIFLLGVEAPVQHRSRAEFFDDKTSKFRYLMNIQVVELRSSPVTFDGLTSTLRPQP</sequence>